<dbReference type="GeneID" id="57971463"/>
<comment type="caution">
    <text evidence="2">The sequence shown here is derived from an EMBL/GenBank/DDBJ whole genome shotgun (WGS) entry which is preliminary data.</text>
</comment>
<dbReference type="RefSeq" id="WP_009296389.1">
    <property type="nucleotide sequence ID" value="NZ_BAABZD010000009.1"/>
</dbReference>
<evidence type="ECO:0000313" key="3">
    <source>
        <dbReference type="Proteomes" id="UP001203136"/>
    </source>
</evidence>
<gene>
    <name evidence="2" type="ORF">K5I21_07075</name>
</gene>
<feature type="transmembrane region" description="Helical" evidence="1">
    <location>
        <begin position="72"/>
        <end position="89"/>
    </location>
</feature>
<organism evidence="2 3">
    <name type="scientific">Clostridium symbiosum</name>
    <name type="common">Bacteroides symbiosus</name>
    <dbReference type="NCBI Taxonomy" id="1512"/>
    <lineage>
        <taxon>Bacteria</taxon>
        <taxon>Bacillati</taxon>
        <taxon>Bacillota</taxon>
        <taxon>Clostridia</taxon>
        <taxon>Lachnospirales</taxon>
        <taxon>Lachnospiraceae</taxon>
        <taxon>Otoolea</taxon>
    </lineage>
</organism>
<keyword evidence="1" id="KW-0812">Transmembrane</keyword>
<evidence type="ECO:0000313" key="2">
    <source>
        <dbReference type="EMBL" id="MCK0085637.1"/>
    </source>
</evidence>
<protein>
    <submittedName>
        <fullName evidence="2">Uncharacterized protein</fullName>
    </submittedName>
</protein>
<accession>A0AAW5F159</accession>
<sequence>MDILFFLIGCLFLAETIDLFCNRDFLIFVSDTINPADYDIKKVYSVEKWLFAIDTLASYSISFHLGGMTGDFVMLAVIFATMIAHWWVFKSPKFRVPGRTPGGKKKR</sequence>
<name>A0AAW5F159_CLOSY</name>
<keyword evidence="1" id="KW-0472">Membrane</keyword>
<evidence type="ECO:0000256" key="1">
    <source>
        <dbReference type="SAM" id="Phobius"/>
    </source>
</evidence>
<proteinExistence type="predicted"/>
<dbReference type="AlphaFoldDB" id="A0AAW5F159"/>
<reference evidence="2" key="1">
    <citation type="journal article" date="2022" name="Cell Host Microbe">
        <title>Colonization of the live biotherapeutic product VE303 and modulation of the microbiota and metabolites in healthy volunteers.</title>
        <authorList>
            <person name="Dsouza M."/>
            <person name="Menon R."/>
            <person name="Crossette E."/>
            <person name="Bhattarai S.K."/>
            <person name="Schneider J."/>
            <person name="Kim Y.G."/>
            <person name="Reddy S."/>
            <person name="Caballero S."/>
            <person name="Felix C."/>
            <person name="Cornacchione L."/>
            <person name="Hendrickson J."/>
            <person name="Watson A.R."/>
            <person name="Minot S.S."/>
            <person name="Greenfield N."/>
            <person name="Schopf L."/>
            <person name="Szabady R."/>
            <person name="Patarroyo J."/>
            <person name="Smith W."/>
            <person name="Harrison P."/>
            <person name="Kuijper E.J."/>
            <person name="Kelly C.P."/>
            <person name="Olle B."/>
            <person name="Bobilev D."/>
            <person name="Silber J.L."/>
            <person name="Bucci V."/>
            <person name="Roberts B."/>
            <person name="Faith J."/>
            <person name="Norman J.M."/>
        </authorList>
    </citation>
    <scope>NUCLEOTIDE SEQUENCE</scope>
    <source>
        <strain evidence="2">VE303-04</strain>
    </source>
</reference>
<dbReference type="Proteomes" id="UP001203136">
    <property type="component" value="Unassembled WGS sequence"/>
</dbReference>
<keyword evidence="1" id="KW-1133">Transmembrane helix</keyword>
<dbReference type="EMBL" id="JAINVB010000001">
    <property type="protein sequence ID" value="MCK0085637.1"/>
    <property type="molecule type" value="Genomic_DNA"/>
</dbReference>